<sequence>MSSTLKRYKTYYEFCAARYERDCSVNDARMLEFFQAVNFTRRVKKYIHPGTRFNGVIGIQPNPSSSDSRLDQDVDWNVSPGTDSVDRQINEALNTTREASSTISISVQKVPCDSTRAPDDGSDSDSDDDAISEAVVNQAKELMTNYVTSPVTEDAPIDKYGRKTVYVPVAPETVGCARKALIYLWKEQRSRIALEPNPASNPRFDIPLKTAIDDYELKAKRTYDATSRFQYIREHLCLLARHHLLLRDEDIRNLNLSDIFNIQMRHHAPGSSLASGLVFCLSRGKTNKKGVKLYATAFRHKNFLRCTVAAFAFYMLERFQASVVA</sequence>
<dbReference type="InterPro" id="IPR031872">
    <property type="entry name" value="NDC10_II"/>
</dbReference>
<organism evidence="3 4">
    <name type="scientific">Modicella reniformis</name>
    <dbReference type="NCBI Taxonomy" id="1440133"/>
    <lineage>
        <taxon>Eukaryota</taxon>
        <taxon>Fungi</taxon>
        <taxon>Fungi incertae sedis</taxon>
        <taxon>Mucoromycota</taxon>
        <taxon>Mortierellomycotina</taxon>
        <taxon>Mortierellomycetes</taxon>
        <taxon>Mortierellales</taxon>
        <taxon>Mortierellaceae</taxon>
        <taxon>Modicella</taxon>
    </lineage>
</organism>
<feature type="compositionally biased region" description="Acidic residues" evidence="1">
    <location>
        <begin position="120"/>
        <end position="130"/>
    </location>
</feature>
<protein>
    <recommendedName>
        <fullName evidence="2">Ndc10 domain-containing protein</fullName>
    </recommendedName>
</protein>
<dbReference type="OrthoDB" id="2445036at2759"/>
<evidence type="ECO:0000313" key="4">
    <source>
        <dbReference type="Proteomes" id="UP000749646"/>
    </source>
</evidence>
<comment type="caution">
    <text evidence="3">The sequence shown here is derived from an EMBL/GenBank/DDBJ whole genome shotgun (WGS) entry which is preliminary data.</text>
</comment>
<keyword evidence="4" id="KW-1185">Reference proteome</keyword>
<gene>
    <name evidence="3" type="ORF">BGZ65_010101</name>
</gene>
<dbReference type="Gene3D" id="1.10.443.20">
    <property type="entry name" value="Centromere DNA-binding protein complex CBF3 subunit, domain 2"/>
    <property type="match status" value="1"/>
</dbReference>
<evidence type="ECO:0000313" key="3">
    <source>
        <dbReference type="EMBL" id="KAF9939591.1"/>
    </source>
</evidence>
<dbReference type="AlphaFoldDB" id="A0A9P6LTV2"/>
<reference evidence="3" key="1">
    <citation type="journal article" date="2020" name="Fungal Divers.">
        <title>Resolving the Mortierellaceae phylogeny through synthesis of multi-gene phylogenetics and phylogenomics.</title>
        <authorList>
            <person name="Vandepol N."/>
            <person name="Liber J."/>
            <person name="Desiro A."/>
            <person name="Na H."/>
            <person name="Kennedy M."/>
            <person name="Barry K."/>
            <person name="Grigoriev I.V."/>
            <person name="Miller A.N."/>
            <person name="O'Donnell K."/>
            <person name="Stajich J.E."/>
            <person name="Bonito G."/>
        </authorList>
    </citation>
    <scope>NUCLEOTIDE SEQUENCE</scope>
    <source>
        <strain evidence="3">MES-2147</strain>
    </source>
</reference>
<feature type="region of interest" description="Disordered" evidence="1">
    <location>
        <begin position="110"/>
        <end position="130"/>
    </location>
</feature>
<feature type="domain" description="Ndc10" evidence="2">
    <location>
        <begin position="232"/>
        <end position="321"/>
    </location>
</feature>
<accession>A0A9P6LTV2</accession>
<dbReference type="InterPro" id="IPR038279">
    <property type="entry name" value="Ndc10_dom2_sf"/>
</dbReference>
<dbReference type="Pfam" id="PF16787">
    <property type="entry name" value="NDC10_II"/>
    <property type="match status" value="1"/>
</dbReference>
<dbReference type="GO" id="GO:0003677">
    <property type="term" value="F:DNA binding"/>
    <property type="evidence" value="ECO:0007669"/>
    <property type="project" value="InterPro"/>
</dbReference>
<name>A0A9P6LTV2_9FUNG</name>
<dbReference type="EMBL" id="JAAAHW010009520">
    <property type="protein sequence ID" value="KAF9939591.1"/>
    <property type="molecule type" value="Genomic_DNA"/>
</dbReference>
<evidence type="ECO:0000256" key="1">
    <source>
        <dbReference type="SAM" id="MobiDB-lite"/>
    </source>
</evidence>
<evidence type="ECO:0000259" key="2">
    <source>
        <dbReference type="Pfam" id="PF16787"/>
    </source>
</evidence>
<proteinExistence type="predicted"/>
<dbReference type="Proteomes" id="UP000749646">
    <property type="component" value="Unassembled WGS sequence"/>
</dbReference>